<sequence>MLNKSLLIRFLLAILIIIQVIIVDTQSAEAAVDSYVKRYLDAKQPVEIKLNEQGETKKFSAEDLSTGKQIFAKNCLNCHVGGANLVNPPISLSLKNLEGATPPRDNINNLVAFFRDPMIYDGSDYTYFCRQVTENWMSQAEVEQMGAFILRAAQKAPAWGAQGVEQN</sequence>
<dbReference type="GO" id="GO:0009523">
    <property type="term" value="C:photosystem II"/>
    <property type="evidence" value="ECO:0007669"/>
    <property type="project" value="UniProtKB-KW"/>
</dbReference>
<evidence type="ECO:0000313" key="15">
    <source>
        <dbReference type="Proteomes" id="UP000269154"/>
    </source>
</evidence>
<comment type="subcellular location">
    <subcellularLocation>
        <location evidence="2">Membrane</location>
        <topology evidence="2">Peripheral membrane protein</topology>
    </subcellularLocation>
</comment>
<dbReference type="InterPro" id="IPR036909">
    <property type="entry name" value="Cyt_c-like_dom_sf"/>
</dbReference>
<organism evidence="14 15">
    <name type="scientific">Okeania hirsuta</name>
    <dbReference type="NCBI Taxonomy" id="1458930"/>
    <lineage>
        <taxon>Bacteria</taxon>
        <taxon>Bacillati</taxon>
        <taxon>Cyanobacteriota</taxon>
        <taxon>Cyanophyceae</taxon>
        <taxon>Oscillatoriophycideae</taxon>
        <taxon>Oscillatoriales</taxon>
        <taxon>Microcoleaceae</taxon>
        <taxon>Okeania</taxon>
    </lineage>
</organism>
<evidence type="ECO:0000256" key="1">
    <source>
        <dbReference type="ARBA" id="ARBA00001926"/>
    </source>
</evidence>
<accession>A0A3N6PCL6</accession>
<keyword evidence="10" id="KW-0472">Membrane</keyword>
<keyword evidence="6 12" id="KW-0349">Heme</keyword>
<evidence type="ECO:0000256" key="4">
    <source>
        <dbReference type="ARBA" id="ARBA00022448"/>
    </source>
</evidence>
<dbReference type="PIRSF" id="PIRSF005890">
    <property type="entry name" value="Phot_II_cyt_c550"/>
    <property type="match status" value="1"/>
</dbReference>
<dbReference type="RefSeq" id="WP_124143900.1">
    <property type="nucleotide sequence ID" value="NZ_CAWOKI010000373.1"/>
</dbReference>
<comment type="similarity">
    <text evidence="3">Belongs to the cytochrome c family. PsbV subfamily.</text>
</comment>
<evidence type="ECO:0000259" key="13">
    <source>
        <dbReference type="PROSITE" id="PS51007"/>
    </source>
</evidence>
<name>A0A3N6PCL6_9CYAN</name>
<dbReference type="SUPFAM" id="SSF46626">
    <property type="entry name" value="Cytochrome c"/>
    <property type="match status" value="1"/>
</dbReference>
<comment type="cofactor">
    <cofactor evidence="1">
        <name>heme c</name>
        <dbReference type="ChEBI" id="CHEBI:61717"/>
    </cofactor>
</comment>
<dbReference type="NCBIfam" id="TIGR03046">
    <property type="entry name" value="PS_II_psbV2"/>
    <property type="match status" value="1"/>
</dbReference>
<dbReference type="OrthoDB" id="486949at2"/>
<keyword evidence="7 12" id="KW-0479">Metal-binding</keyword>
<dbReference type="Gene3D" id="1.10.760.10">
    <property type="entry name" value="Cytochrome c-like domain"/>
    <property type="match status" value="1"/>
</dbReference>
<comment type="caution">
    <text evidence="14">The sequence shown here is derived from an EMBL/GenBank/DDBJ whole genome shotgun (WGS) entry which is preliminary data.</text>
</comment>
<keyword evidence="15" id="KW-1185">Reference proteome</keyword>
<dbReference type="GO" id="GO:0015979">
    <property type="term" value="P:photosynthesis"/>
    <property type="evidence" value="ECO:0007669"/>
    <property type="project" value="UniProtKB-KW"/>
</dbReference>
<evidence type="ECO:0000256" key="11">
    <source>
        <dbReference type="ARBA" id="ARBA00023276"/>
    </source>
</evidence>
<evidence type="ECO:0000256" key="5">
    <source>
        <dbReference type="ARBA" id="ARBA00022531"/>
    </source>
</evidence>
<evidence type="ECO:0000256" key="3">
    <source>
        <dbReference type="ARBA" id="ARBA00010433"/>
    </source>
</evidence>
<gene>
    <name evidence="14" type="ORF">D5R40_14190</name>
</gene>
<dbReference type="AlphaFoldDB" id="A0A3N6PCL6"/>
<protein>
    <submittedName>
        <fullName evidence="14">Photosystem II cytochrome PsbV2</fullName>
    </submittedName>
</protein>
<evidence type="ECO:0000256" key="8">
    <source>
        <dbReference type="ARBA" id="ARBA00022982"/>
    </source>
</evidence>
<keyword evidence="9 12" id="KW-0408">Iron</keyword>
<keyword evidence="4" id="KW-0813">Transport</keyword>
<dbReference type="Pfam" id="PF14495">
    <property type="entry name" value="Cytochrom_C550"/>
    <property type="match status" value="1"/>
</dbReference>
<proteinExistence type="inferred from homology"/>
<dbReference type="EMBL" id="RCBY01000071">
    <property type="protein sequence ID" value="RQH42341.1"/>
    <property type="molecule type" value="Genomic_DNA"/>
</dbReference>
<dbReference type="GO" id="GO:0020037">
    <property type="term" value="F:heme binding"/>
    <property type="evidence" value="ECO:0007669"/>
    <property type="project" value="InterPro"/>
</dbReference>
<evidence type="ECO:0000256" key="2">
    <source>
        <dbReference type="ARBA" id="ARBA00004170"/>
    </source>
</evidence>
<evidence type="ECO:0000256" key="9">
    <source>
        <dbReference type="ARBA" id="ARBA00023004"/>
    </source>
</evidence>
<dbReference type="InterPro" id="IPR029490">
    <property type="entry name" value="Cytochrom_C550"/>
</dbReference>
<reference evidence="14 15" key="1">
    <citation type="journal article" date="2018" name="ACS Chem. Biol.">
        <title>Ketoreductase domain dysfunction expands chemodiversity: malyngamide biosynthesis in the cyanobacterium Okeania hirsuta.</title>
        <authorList>
            <person name="Moss N.A."/>
            <person name="Leao T."/>
            <person name="Rankin M."/>
            <person name="McCullough T.M."/>
            <person name="Qu P."/>
            <person name="Korobeynikov A."/>
            <person name="Smith J.L."/>
            <person name="Gerwick L."/>
            <person name="Gerwick W.H."/>
        </authorList>
    </citation>
    <scope>NUCLEOTIDE SEQUENCE [LARGE SCALE GENOMIC DNA]</scope>
    <source>
        <strain evidence="14 15">PAB10Feb10-1</strain>
    </source>
</reference>
<evidence type="ECO:0000256" key="12">
    <source>
        <dbReference type="PROSITE-ProRule" id="PRU00433"/>
    </source>
</evidence>
<dbReference type="InterPro" id="IPR016003">
    <property type="entry name" value="PsbV_cyt_c550-like"/>
</dbReference>
<evidence type="ECO:0000256" key="10">
    <source>
        <dbReference type="ARBA" id="ARBA00023136"/>
    </source>
</evidence>
<dbReference type="GO" id="GO:0005506">
    <property type="term" value="F:iron ion binding"/>
    <property type="evidence" value="ECO:0007669"/>
    <property type="project" value="InterPro"/>
</dbReference>
<dbReference type="InterPro" id="IPR009056">
    <property type="entry name" value="Cyt_c-like_dom"/>
</dbReference>
<dbReference type="PROSITE" id="PS51007">
    <property type="entry name" value="CYTC"/>
    <property type="match status" value="1"/>
</dbReference>
<keyword evidence="8" id="KW-0249">Electron transport</keyword>
<feature type="domain" description="Cytochrome c" evidence="13">
    <location>
        <begin position="62"/>
        <end position="153"/>
    </location>
</feature>
<dbReference type="Proteomes" id="UP000269154">
    <property type="component" value="Unassembled WGS sequence"/>
</dbReference>
<dbReference type="GO" id="GO:0009055">
    <property type="term" value="F:electron transfer activity"/>
    <property type="evidence" value="ECO:0007669"/>
    <property type="project" value="InterPro"/>
</dbReference>
<keyword evidence="11" id="KW-0604">Photosystem II</keyword>
<evidence type="ECO:0000256" key="6">
    <source>
        <dbReference type="ARBA" id="ARBA00022617"/>
    </source>
</evidence>
<evidence type="ECO:0000256" key="7">
    <source>
        <dbReference type="ARBA" id="ARBA00022723"/>
    </source>
</evidence>
<dbReference type="GO" id="GO:0022904">
    <property type="term" value="P:respiratory electron transport chain"/>
    <property type="evidence" value="ECO:0007669"/>
    <property type="project" value="InterPro"/>
</dbReference>
<keyword evidence="5" id="KW-0602">Photosynthesis</keyword>
<evidence type="ECO:0000313" key="14">
    <source>
        <dbReference type="EMBL" id="RQH42341.1"/>
    </source>
</evidence>